<proteinExistence type="predicted"/>
<dbReference type="EMBL" id="CP114014">
    <property type="protein sequence ID" value="XAY07918.1"/>
    <property type="molecule type" value="Genomic_DNA"/>
</dbReference>
<dbReference type="InterPro" id="IPR008279">
    <property type="entry name" value="PEP-util_enz_mobile_dom"/>
</dbReference>
<reference evidence="2" key="1">
    <citation type="submission" date="2022-12" db="EMBL/GenBank/DDBJ databases">
        <title>Paraconexibacter alkalitolerans sp. nov. and Baekduia alba sp. nov., isolated from soil and emended description of the genera Paraconexibacter (Chun et al., 2020) and Baekduia (An et al., 2020).</title>
        <authorList>
            <person name="Vieira S."/>
            <person name="Huber K.J."/>
            <person name="Geppert A."/>
            <person name="Wolf J."/>
            <person name="Neumann-Schaal M."/>
            <person name="Muesken M."/>
            <person name="Overmann J."/>
        </authorList>
    </citation>
    <scope>NUCLEOTIDE SEQUENCE</scope>
    <source>
        <strain evidence="2">AEG42_29</strain>
    </source>
</reference>
<feature type="domain" description="PEP-utilising enzyme mobile" evidence="1">
    <location>
        <begin position="49"/>
        <end position="103"/>
    </location>
</feature>
<organism evidence="2">
    <name type="scientific">Paraconexibacter sp. AEG42_29</name>
    <dbReference type="NCBI Taxonomy" id="2997339"/>
    <lineage>
        <taxon>Bacteria</taxon>
        <taxon>Bacillati</taxon>
        <taxon>Actinomycetota</taxon>
        <taxon>Thermoleophilia</taxon>
        <taxon>Solirubrobacterales</taxon>
        <taxon>Paraconexibacteraceae</taxon>
        <taxon>Paraconexibacter</taxon>
    </lineage>
</organism>
<dbReference type="GO" id="GO:0016772">
    <property type="term" value="F:transferase activity, transferring phosphorus-containing groups"/>
    <property type="evidence" value="ECO:0007669"/>
    <property type="project" value="InterPro"/>
</dbReference>
<name>A0AAU7B1V7_9ACTN</name>
<gene>
    <name evidence="2" type="ORF">DSM112329_04812</name>
</gene>
<protein>
    <recommendedName>
        <fullName evidence="1">PEP-utilising enzyme mobile domain-containing protein</fullName>
    </recommendedName>
</protein>
<dbReference type="AlphaFoldDB" id="A0AAU7B1V7"/>
<accession>A0AAU7B1V7</accession>
<dbReference type="KEGG" id="parq:DSM112329_04812"/>
<dbReference type="Pfam" id="PF00391">
    <property type="entry name" value="PEP-utilizers"/>
    <property type="match status" value="1"/>
</dbReference>
<evidence type="ECO:0000259" key="1">
    <source>
        <dbReference type="Pfam" id="PF00391"/>
    </source>
</evidence>
<dbReference type="RefSeq" id="WP_354699105.1">
    <property type="nucleotide sequence ID" value="NZ_CP114014.1"/>
</dbReference>
<evidence type="ECO:0000313" key="2">
    <source>
        <dbReference type="EMBL" id="XAY07918.1"/>
    </source>
</evidence>
<dbReference type="SUPFAM" id="SSF52009">
    <property type="entry name" value="Phosphohistidine domain"/>
    <property type="match status" value="1"/>
</dbReference>
<dbReference type="Gene3D" id="3.50.30.10">
    <property type="entry name" value="Phosphohistidine domain"/>
    <property type="match status" value="1"/>
</dbReference>
<sequence>MSTIDSTDFVPVGTGQTVFTVDEPIEGPLQWLDSPQAVMDFVRSGAVKDTIVLVRGGTTTFLTPALTAGVKGVLTLQGAPSSHLGILSREYGIPCIMGVTFERGMRSARGEIIPADGARIRLDVSSAPQGHVLIEPGAPEAGADAPTAAPAMDAETMAQIQLLLEKFGGEVPHGSAGDKEFRAARITTDVLDLTDASVQRAMTDAEVDDLSKYAGWNMWDCLAARATEGESGLIPRQEYESISFVQIWQRYPEILRFISGEIGADGVVDLGAAARREIGTKANLLHAWALGFGVAFGRGVALELGATADRPEDLRTAYEFQRRLYKGAWGDGPMFTSMREYRAPLLGDEWLTRFQDEKTDLSDPDQRRLFQLFSASTEMLGFLLHFDNRSGLSDSGPYPTADGGFMIVRDHFLTDNDVYQWGHVAGDELPFAVTQAMFFKPDAPLELQLVDIGTLFTEPANYLKYLTGAAVYARDTWDTPIGDIRLLDDAELRTIQQRCDAGSGRLYPHIAAMSRREKIMAGLKVYYADFLLPFARGAGLWDRIVAEFDFFELDPVTSQAYYDLVGDGRAAEMIPRLFLTGAGFPPLPAAAPKPDAAHFPALHVLALRGVATELPGDTAALEAADLVASTPGGYLLTEAGTAGHAALLADERAGLADGALDAAYERFLAANGPFKGLCSAWQSADADARFELLGQLEDLVDRIKPAIRRTADVLPRFAPYGERLTAACEAAVGGDHDMVLSPSKDSVHTIWMELHEDLLVTQGITREQEGSY</sequence>
<dbReference type="InterPro" id="IPR036637">
    <property type="entry name" value="Phosphohistidine_dom_sf"/>
</dbReference>